<dbReference type="EC" id="3.1.3.64" evidence="1"/>
<comment type="catalytic activity">
    <reaction evidence="2">
        <text>a 1,2-diacyl-sn-glycero-3-phospho-(1D-myo-inositol-3-phosphate) + H2O = a 1,2-diacyl-sn-glycero-3-phospho-(1D-myo-inositol) + phosphate</text>
        <dbReference type="Rhea" id="RHEA:12316"/>
        <dbReference type="ChEBI" id="CHEBI:15377"/>
        <dbReference type="ChEBI" id="CHEBI:43474"/>
        <dbReference type="ChEBI" id="CHEBI:57880"/>
        <dbReference type="ChEBI" id="CHEBI:58088"/>
        <dbReference type="EC" id="3.1.3.64"/>
    </reaction>
    <physiologicalReaction direction="left-to-right" evidence="2">
        <dbReference type="Rhea" id="RHEA:12317"/>
    </physiologicalReaction>
</comment>
<dbReference type="Pfam" id="PF02383">
    <property type="entry name" value="Syja_N"/>
    <property type="match status" value="1"/>
</dbReference>
<evidence type="ECO:0000256" key="3">
    <source>
        <dbReference type="ARBA" id="ARBA00036807"/>
    </source>
</evidence>
<accession>A0AAE1ARU6</accession>
<evidence type="ECO:0000259" key="7">
    <source>
        <dbReference type="PROSITE" id="PS50275"/>
    </source>
</evidence>
<evidence type="ECO:0000256" key="5">
    <source>
        <dbReference type="ARBA" id="ARBA00041396"/>
    </source>
</evidence>
<sequence>MAVHDFLKLHITSEKFIIEPISGSVNNPDLLVIDRISQEITLQKNNGQIPASAISKNIYGIVGILRLVAGPYLILVTERKSVGAIAGKHIWNVVKTEVVSYTRSLTHLTETQVALNKRYLSLLDTVLDTENFYFSTTYDLTHTLQRLYNTSSDFQSLALHERADQRFVWNSHVLRELAQQPELSKFCIPIMLGNVSINTSTINNHEVSYILISRRCIYRAGTRFNVRGVDQQGHVANFVETEQILQCEDNICSFVQTRGSIPIFWKQKADLKRLPNPVVLDTDHLSAFQKHFDHQIYTYGRQVIVNLVNQEGPEKCLENTFSQVITSAQNKNIRYEPFDFHKECKKMRWDRLTILLDRLEPDRKQFGYFLQHRNKVNKTQSGVFRTNCVDCLDRTNVVQSLLASLTLHEQCVVGVKMNAFSMVACTVTSDAQTQVLIILVRSQ</sequence>
<evidence type="ECO:0000313" key="8">
    <source>
        <dbReference type="EMBL" id="KAK3792176.1"/>
    </source>
</evidence>
<dbReference type="PROSITE" id="PS50275">
    <property type="entry name" value="SAC"/>
    <property type="match status" value="1"/>
</dbReference>
<protein>
    <recommendedName>
        <fullName evidence="4">Phosphatidylinositol-3-phosphatase SAC1</fullName>
        <ecNumber evidence="1">3.1.3.64</ecNumber>
    </recommendedName>
    <alternativeName>
        <fullName evidence="6">Phosphatidylinositol-4-phosphate phosphatase</fullName>
    </alternativeName>
    <alternativeName>
        <fullName evidence="5">Suppressor of actin mutations 1-like protein</fullName>
    </alternativeName>
</protein>
<evidence type="ECO:0000256" key="4">
    <source>
        <dbReference type="ARBA" id="ARBA00040795"/>
    </source>
</evidence>
<dbReference type="GO" id="GO:0043812">
    <property type="term" value="F:phosphatidylinositol-4-phosphate phosphatase activity"/>
    <property type="evidence" value="ECO:0007669"/>
    <property type="project" value="TreeGrafter"/>
</dbReference>
<dbReference type="AlphaFoldDB" id="A0AAE1ARU6"/>
<dbReference type="Proteomes" id="UP001283361">
    <property type="component" value="Unassembled WGS sequence"/>
</dbReference>
<gene>
    <name evidence="8" type="ORF">RRG08_055438</name>
</gene>
<dbReference type="GO" id="GO:0046856">
    <property type="term" value="P:phosphatidylinositol dephosphorylation"/>
    <property type="evidence" value="ECO:0007669"/>
    <property type="project" value="TreeGrafter"/>
</dbReference>
<evidence type="ECO:0000256" key="1">
    <source>
        <dbReference type="ARBA" id="ARBA00013038"/>
    </source>
</evidence>
<evidence type="ECO:0000313" key="9">
    <source>
        <dbReference type="Proteomes" id="UP001283361"/>
    </source>
</evidence>
<comment type="catalytic activity">
    <reaction evidence="3">
        <text>a 1,2-diacyl-sn-glycero-3-phospho-(1D-myo-inositol 4-phosphate) + H2O = a 1,2-diacyl-sn-glycero-3-phospho-(1D-myo-inositol) + phosphate</text>
        <dbReference type="Rhea" id="RHEA:55652"/>
        <dbReference type="ChEBI" id="CHEBI:15377"/>
        <dbReference type="ChEBI" id="CHEBI:43474"/>
        <dbReference type="ChEBI" id="CHEBI:57880"/>
        <dbReference type="ChEBI" id="CHEBI:58178"/>
    </reaction>
    <physiologicalReaction direction="left-to-right" evidence="3">
        <dbReference type="Rhea" id="RHEA:55653"/>
    </physiologicalReaction>
</comment>
<dbReference type="PANTHER" id="PTHR45662:SF2">
    <property type="entry name" value="PHOSPHATIDYLINOSITOL-3-PHOSPHATASE SAC1"/>
    <property type="match status" value="1"/>
</dbReference>
<evidence type="ECO:0000256" key="2">
    <source>
        <dbReference type="ARBA" id="ARBA00036631"/>
    </source>
</evidence>
<evidence type="ECO:0000256" key="6">
    <source>
        <dbReference type="ARBA" id="ARBA00041911"/>
    </source>
</evidence>
<reference evidence="8" key="1">
    <citation type="journal article" date="2023" name="G3 (Bethesda)">
        <title>A reference genome for the long-term kleptoplast-retaining sea slug Elysia crispata morphotype clarki.</title>
        <authorList>
            <person name="Eastman K.E."/>
            <person name="Pendleton A.L."/>
            <person name="Shaikh M.A."/>
            <person name="Suttiyut T."/>
            <person name="Ogas R."/>
            <person name="Tomko P."/>
            <person name="Gavelis G."/>
            <person name="Widhalm J.R."/>
            <person name="Wisecaver J.H."/>
        </authorList>
    </citation>
    <scope>NUCLEOTIDE SEQUENCE</scope>
    <source>
        <strain evidence="8">ECLA1</strain>
    </source>
</reference>
<dbReference type="EMBL" id="JAWDGP010001389">
    <property type="protein sequence ID" value="KAK3792176.1"/>
    <property type="molecule type" value="Genomic_DNA"/>
</dbReference>
<dbReference type="InterPro" id="IPR002013">
    <property type="entry name" value="SAC_dom"/>
</dbReference>
<dbReference type="GO" id="GO:0004438">
    <property type="term" value="F:phosphatidylinositol-3-phosphate phosphatase activity"/>
    <property type="evidence" value="ECO:0007669"/>
    <property type="project" value="UniProtKB-EC"/>
</dbReference>
<keyword evidence="9" id="KW-1185">Reference proteome</keyword>
<feature type="non-terminal residue" evidence="8">
    <location>
        <position position="443"/>
    </location>
</feature>
<dbReference type="GO" id="GO:0005783">
    <property type="term" value="C:endoplasmic reticulum"/>
    <property type="evidence" value="ECO:0007669"/>
    <property type="project" value="TreeGrafter"/>
</dbReference>
<proteinExistence type="predicted"/>
<name>A0AAE1ARU6_9GAST</name>
<dbReference type="PANTHER" id="PTHR45662">
    <property type="entry name" value="PHOSPHATIDYLINOSITIDE PHOSPHATASE SAC1"/>
    <property type="match status" value="1"/>
</dbReference>
<organism evidence="8 9">
    <name type="scientific">Elysia crispata</name>
    <name type="common">lettuce slug</name>
    <dbReference type="NCBI Taxonomy" id="231223"/>
    <lineage>
        <taxon>Eukaryota</taxon>
        <taxon>Metazoa</taxon>
        <taxon>Spiralia</taxon>
        <taxon>Lophotrochozoa</taxon>
        <taxon>Mollusca</taxon>
        <taxon>Gastropoda</taxon>
        <taxon>Heterobranchia</taxon>
        <taxon>Euthyneura</taxon>
        <taxon>Panpulmonata</taxon>
        <taxon>Sacoglossa</taxon>
        <taxon>Placobranchoidea</taxon>
        <taxon>Plakobranchidae</taxon>
        <taxon>Elysia</taxon>
    </lineage>
</organism>
<comment type="caution">
    <text evidence="8">The sequence shown here is derived from an EMBL/GenBank/DDBJ whole genome shotgun (WGS) entry which is preliminary data.</text>
</comment>
<feature type="domain" description="SAC" evidence="7">
    <location>
        <begin position="123"/>
        <end position="410"/>
    </location>
</feature>